<evidence type="ECO:0000259" key="14">
    <source>
        <dbReference type="SMART" id="SM00831"/>
    </source>
</evidence>
<dbReference type="PANTHER" id="PTHR42861">
    <property type="entry name" value="CALCIUM-TRANSPORTING ATPASE"/>
    <property type="match status" value="1"/>
</dbReference>
<dbReference type="InterPro" id="IPR023299">
    <property type="entry name" value="ATPase_P-typ_cyto_dom_N"/>
</dbReference>
<dbReference type="InterPro" id="IPR036412">
    <property type="entry name" value="HAD-like_sf"/>
</dbReference>
<dbReference type="GO" id="GO:0016887">
    <property type="term" value="F:ATP hydrolysis activity"/>
    <property type="evidence" value="ECO:0007669"/>
    <property type="project" value="InterPro"/>
</dbReference>
<dbReference type="FunFam" id="3.40.50.1000:FF:000028">
    <property type="entry name" value="Calcium-transporting P-type ATPase, putative"/>
    <property type="match status" value="1"/>
</dbReference>
<evidence type="ECO:0000313" key="15">
    <source>
        <dbReference type="EMBL" id="CEP02739.1"/>
    </source>
</evidence>
<dbReference type="Gene3D" id="3.40.50.1000">
    <property type="entry name" value="HAD superfamily/HAD-like"/>
    <property type="match status" value="1"/>
</dbReference>
<feature type="transmembrane region" description="Helical" evidence="13">
    <location>
        <begin position="73"/>
        <end position="93"/>
    </location>
</feature>
<keyword evidence="2 13" id="KW-0812">Transmembrane</keyword>
<dbReference type="AlphaFoldDB" id="A0A0G4J5U8"/>
<keyword evidence="7" id="KW-0915">Sodium</keyword>
<dbReference type="PROSITE" id="PS00154">
    <property type="entry name" value="ATPASE_E1_E2"/>
    <property type="match status" value="1"/>
</dbReference>
<dbReference type="SFLD" id="SFLDS00003">
    <property type="entry name" value="Haloacid_Dehalogenase"/>
    <property type="match status" value="1"/>
</dbReference>
<keyword evidence="8 13" id="KW-0472">Membrane</keyword>
<dbReference type="GO" id="GO:0008554">
    <property type="term" value="F:P-type sodium transporter activity"/>
    <property type="evidence" value="ECO:0007669"/>
    <property type="project" value="UniProtKB-EC"/>
</dbReference>
<dbReference type="InterPro" id="IPR004014">
    <property type="entry name" value="ATPase_P-typ_cation-transptr_N"/>
</dbReference>
<protein>
    <recommendedName>
        <fullName evidence="12">P-type sodium-transporting ATPase4</fullName>
        <ecNumber evidence="10">7.2.2.3</ecNumber>
    </recommendedName>
</protein>
<keyword evidence="3" id="KW-0547">Nucleotide-binding</keyword>
<evidence type="ECO:0000256" key="9">
    <source>
        <dbReference type="ARBA" id="ARBA00023201"/>
    </source>
</evidence>
<dbReference type="Pfam" id="PF13246">
    <property type="entry name" value="Cation_ATPase"/>
    <property type="match status" value="1"/>
</dbReference>
<feature type="transmembrane region" description="Helical" evidence="13">
    <location>
        <begin position="796"/>
        <end position="817"/>
    </location>
</feature>
<keyword evidence="6 13" id="KW-1133">Transmembrane helix</keyword>
<dbReference type="InterPro" id="IPR023298">
    <property type="entry name" value="ATPase_P-typ_TM_dom_sf"/>
</dbReference>
<dbReference type="InterPro" id="IPR006068">
    <property type="entry name" value="ATPase_P-typ_cation-transptr_C"/>
</dbReference>
<evidence type="ECO:0000256" key="1">
    <source>
        <dbReference type="ARBA" id="ARBA00004141"/>
    </source>
</evidence>
<feature type="domain" description="Cation-transporting P-type ATPase N-terminal" evidence="14">
    <location>
        <begin position="24"/>
        <end position="98"/>
    </location>
</feature>
<dbReference type="InterPro" id="IPR008250">
    <property type="entry name" value="ATPase_P-typ_transduc_dom_A_sf"/>
</dbReference>
<keyword evidence="5" id="KW-1278">Translocase</keyword>
<dbReference type="SUPFAM" id="SSF56784">
    <property type="entry name" value="HAD-like"/>
    <property type="match status" value="1"/>
</dbReference>
<evidence type="ECO:0000256" key="6">
    <source>
        <dbReference type="ARBA" id="ARBA00022989"/>
    </source>
</evidence>
<dbReference type="InterPro" id="IPR059000">
    <property type="entry name" value="ATPase_P-type_domA"/>
</dbReference>
<evidence type="ECO:0000256" key="10">
    <source>
        <dbReference type="ARBA" id="ARBA00035029"/>
    </source>
</evidence>
<dbReference type="SFLD" id="SFLDF00027">
    <property type="entry name" value="p-type_atpase"/>
    <property type="match status" value="1"/>
</dbReference>
<dbReference type="Pfam" id="PF00690">
    <property type="entry name" value="Cation_ATPase_N"/>
    <property type="match status" value="1"/>
</dbReference>
<evidence type="ECO:0000313" key="16">
    <source>
        <dbReference type="Proteomes" id="UP000039324"/>
    </source>
</evidence>
<dbReference type="InterPro" id="IPR023214">
    <property type="entry name" value="HAD_sf"/>
</dbReference>
<feature type="transmembrane region" description="Helical" evidence="13">
    <location>
        <begin position="845"/>
        <end position="867"/>
    </location>
</feature>
<evidence type="ECO:0000256" key="5">
    <source>
        <dbReference type="ARBA" id="ARBA00022967"/>
    </source>
</evidence>
<dbReference type="SMART" id="SM00831">
    <property type="entry name" value="Cation_ATPase_N"/>
    <property type="match status" value="1"/>
</dbReference>
<evidence type="ECO:0000256" key="11">
    <source>
        <dbReference type="ARBA" id="ARBA00049499"/>
    </source>
</evidence>
<dbReference type="SUPFAM" id="SSF81653">
    <property type="entry name" value="Calcium ATPase, transduction domain A"/>
    <property type="match status" value="1"/>
</dbReference>
<dbReference type="STRING" id="37360.A0A0G4J5U8"/>
<reference evidence="15 16" key="1">
    <citation type="submission" date="2015-02" db="EMBL/GenBank/DDBJ databases">
        <authorList>
            <person name="Chooi Y.-H."/>
        </authorList>
    </citation>
    <scope>NUCLEOTIDE SEQUENCE [LARGE SCALE GENOMIC DNA]</scope>
    <source>
        <strain evidence="15">E3</strain>
    </source>
</reference>
<evidence type="ECO:0000256" key="13">
    <source>
        <dbReference type="SAM" id="Phobius"/>
    </source>
</evidence>
<dbReference type="SFLD" id="SFLDG00002">
    <property type="entry name" value="C1.7:_P-type_atpase_like"/>
    <property type="match status" value="1"/>
</dbReference>
<evidence type="ECO:0000256" key="2">
    <source>
        <dbReference type="ARBA" id="ARBA00022692"/>
    </source>
</evidence>
<dbReference type="InterPro" id="IPR001757">
    <property type="entry name" value="P_typ_ATPase"/>
</dbReference>
<dbReference type="InterPro" id="IPR018303">
    <property type="entry name" value="ATPase_P-typ_P_site"/>
</dbReference>
<evidence type="ECO:0000256" key="12">
    <source>
        <dbReference type="ARBA" id="ARBA00067200"/>
    </source>
</evidence>
<dbReference type="SUPFAM" id="SSF81665">
    <property type="entry name" value="Calcium ATPase, transmembrane domain M"/>
    <property type="match status" value="1"/>
</dbReference>
<dbReference type="InterPro" id="IPR044492">
    <property type="entry name" value="P_typ_ATPase_HD_dom"/>
</dbReference>
<evidence type="ECO:0000256" key="8">
    <source>
        <dbReference type="ARBA" id="ARBA00023136"/>
    </source>
</evidence>
<dbReference type="OMA" id="PVEILWM"/>
<dbReference type="OrthoDB" id="116380at2759"/>
<dbReference type="SUPFAM" id="SSF81660">
    <property type="entry name" value="Metal cation-transporting ATPase, ATP-binding domain N"/>
    <property type="match status" value="1"/>
</dbReference>
<feature type="transmembrane region" description="Helical" evidence="13">
    <location>
        <begin position="887"/>
        <end position="910"/>
    </location>
</feature>
<feature type="transmembrane region" description="Helical" evidence="13">
    <location>
        <begin position="761"/>
        <end position="784"/>
    </location>
</feature>
<dbReference type="EMBL" id="CDSF01000133">
    <property type="protein sequence ID" value="CEP02739.1"/>
    <property type="molecule type" value="Genomic_DNA"/>
</dbReference>
<dbReference type="Pfam" id="PF00122">
    <property type="entry name" value="E1-E2_ATPase"/>
    <property type="match status" value="1"/>
</dbReference>
<dbReference type="Proteomes" id="UP000039324">
    <property type="component" value="Unassembled WGS sequence"/>
</dbReference>
<feature type="transmembrane region" description="Helical" evidence="13">
    <location>
        <begin position="99"/>
        <end position="118"/>
    </location>
</feature>
<feature type="transmembrane region" description="Helical" evidence="13">
    <location>
        <begin position="969"/>
        <end position="987"/>
    </location>
</feature>
<name>A0A0G4J5U8_PLABS</name>
<keyword evidence="9" id="KW-0406">Ion transport</keyword>
<keyword evidence="16" id="KW-1185">Reference proteome</keyword>
<comment type="catalytic activity">
    <reaction evidence="11">
        <text>Na(+)(in) + ATP + H2O = Na(+)(out) + ADP + phosphate + H(+)</text>
        <dbReference type="Rhea" id="RHEA:14633"/>
        <dbReference type="ChEBI" id="CHEBI:15377"/>
        <dbReference type="ChEBI" id="CHEBI:15378"/>
        <dbReference type="ChEBI" id="CHEBI:29101"/>
        <dbReference type="ChEBI" id="CHEBI:30616"/>
        <dbReference type="ChEBI" id="CHEBI:43474"/>
        <dbReference type="ChEBI" id="CHEBI:456216"/>
        <dbReference type="EC" id="7.2.2.3"/>
    </reaction>
    <physiologicalReaction direction="left-to-right" evidence="11">
        <dbReference type="Rhea" id="RHEA:14634"/>
    </physiologicalReaction>
</comment>
<feature type="transmembrane region" description="Helical" evidence="13">
    <location>
        <begin position="931"/>
        <end position="949"/>
    </location>
</feature>
<proteinExistence type="predicted"/>
<dbReference type="GO" id="GO:0016020">
    <property type="term" value="C:membrane"/>
    <property type="evidence" value="ECO:0007669"/>
    <property type="project" value="UniProtKB-SubCell"/>
</dbReference>
<keyword evidence="9" id="KW-0813">Transport</keyword>
<comment type="subcellular location">
    <subcellularLocation>
        <location evidence="1">Membrane</location>
        <topology evidence="1">Multi-pass membrane protein</topology>
    </subcellularLocation>
</comment>
<gene>
    <name evidence="15" type="ORF">PBRA_002706</name>
</gene>
<dbReference type="Gene3D" id="2.70.150.10">
    <property type="entry name" value="Calcium-transporting ATPase, cytoplasmic transduction domain A"/>
    <property type="match status" value="1"/>
</dbReference>
<dbReference type="FunFam" id="3.40.50.1000:FF:000001">
    <property type="entry name" value="Phospholipid-transporting ATPase IC"/>
    <property type="match status" value="1"/>
</dbReference>
<feature type="transmembrane region" description="Helical" evidence="13">
    <location>
        <begin position="294"/>
        <end position="324"/>
    </location>
</feature>
<dbReference type="PRINTS" id="PR00121">
    <property type="entry name" value="NAKATPASE"/>
</dbReference>
<keyword evidence="4" id="KW-0067">ATP-binding</keyword>
<sequence>MGAGTECHAPLETVRVEESTDRDDYHVLPVEGVAKRLDVDVHTGLSTNEASRRLQVFGENQIRSSGGSNIARILIRQCANIMSAVLVAAMILSFVTKDFIEGTVIALIVVTNVIIGFFQEYKAERTMEALRKMTAPTSNVLRDGRQKTIPTIHVVPGDVLLLKNGDAVGADSRIFSEQVLSIDEALLTGESCAVDKVHIPVGKGSSYVPLGERTSMAFASTVVISGRGKGIVVRTGMQTEIGKIATSVELASGSAEKTPLQKSIDSMAVVLLAVALALAFLVFAAHKFAYSNDIALYAVSLAIAVIPEGLMAVVTLTMAFGVRVMAAHRVLVRRVNILEVLGHVTNICSDKTGTLTQAKMAVAALWLPAEDHIAVQRPTSGSVLNPTPGPSSPYAILQTAAGTEPKALSTDLSSVALCTSLCNMAELTFDPITTTWHGIGEGTEIALQVFAHRLEVGKPALLEKGWQILAEFPFDSSVKRMSTIYTSPDQVGGISFAKGAPECIIGMCDHIQRNGVSEAIGLGDLRSLVLPAVTEMAQQGMRVLAFATRLVPQIRSHEDARSLPREDLEKHMTFLGLTGIFDPPRAETQQSIELCHRAGIAVHMLTGDHEATAVAIAKQVGILTTSPGNETGRVATSKTFDELVDCEIDRLPELPLVIARCSPQTKIRMVQALHRRSRIVMMTGDGVNDAPSLKVANVGAAMGKTGSDVTKQASDIVLTDDNFVRLATCNIWKAIETEWSYQASIVRAVSEGRRIFRNIQCFVCVLVGGNVGELVALTIGLFVFRTSSGAAVFPLSPVQILVNNFITGTPSALALGLEKHVYHIMEQPPRPAGSGLFDNELIADILFFGFVLGALSTTNFVLVVYLLGIGDTTTYDCNHDYSNACDVIFRARGCLFATLTILMLLHTYNCRRRRESVWNPRFFEQAFENPYIAYALAVGIAITLISLYVPGLNLDVFKQAPIGLTEWGLVALSIVIFIAVSECYKFVKRRTLDDPRPA</sequence>
<dbReference type="Pfam" id="PF00689">
    <property type="entry name" value="Cation_ATPase_C"/>
    <property type="match status" value="1"/>
</dbReference>
<accession>A0A0G4J5U8</accession>
<dbReference type="GO" id="GO:0005524">
    <property type="term" value="F:ATP binding"/>
    <property type="evidence" value="ECO:0007669"/>
    <property type="project" value="UniProtKB-KW"/>
</dbReference>
<dbReference type="Gene3D" id="1.20.1110.10">
    <property type="entry name" value="Calcium-transporting ATPase, transmembrane domain"/>
    <property type="match status" value="1"/>
</dbReference>
<evidence type="ECO:0000256" key="4">
    <source>
        <dbReference type="ARBA" id="ARBA00022840"/>
    </source>
</evidence>
<evidence type="ECO:0000256" key="3">
    <source>
        <dbReference type="ARBA" id="ARBA00022741"/>
    </source>
</evidence>
<dbReference type="EC" id="7.2.2.3" evidence="10"/>
<keyword evidence="9" id="KW-0739">Sodium transport</keyword>
<organism evidence="15 16">
    <name type="scientific">Plasmodiophora brassicae</name>
    <name type="common">Clubroot disease agent</name>
    <dbReference type="NCBI Taxonomy" id="37360"/>
    <lineage>
        <taxon>Eukaryota</taxon>
        <taxon>Sar</taxon>
        <taxon>Rhizaria</taxon>
        <taxon>Endomyxa</taxon>
        <taxon>Phytomyxea</taxon>
        <taxon>Plasmodiophorida</taxon>
        <taxon>Plasmodiophoridae</taxon>
        <taxon>Plasmodiophora</taxon>
    </lineage>
</organism>
<dbReference type="NCBIfam" id="TIGR01494">
    <property type="entry name" value="ATPase_P-type"/>
    <property type="match status" value="2"/>
</dbReference>
<evidence type="ECO:0000256" key="7">
    <source>
        <dbReference type="ARBA" id="ARBA00023053"/>
    </source>
</evidence>
<feature type="transmembrane region" description="Helical" evidence="13">
    <location>
        <begin position="267"/>
        <end position="288"/>
    </location>
</feature>
<dbReference type="Gene3D" id="3.40.1110.10">
    <property type="entry name" value="Calcium-transporting ATPase, cytoplasmic domain N"/>
    <property type="match status" value="1"/>
</dbReference>
<dbReference type="PRINTS" id="PR00119">
    <property type="entry name" value="CATATPASE"/>
</dbReference>